<dbReference type="Proteomes" id="UP000204221">
    <property type="component" value="Chromosome"/>
</dbReference>
<sequence>MVTDHQASVERLLGEYRRSREQLGEVHRRLAEISETVVSADSSVAVTVGHRGAVHRVAIADHAYRRHRPAELAALIQHTIHAASAAAASAAAGVVATVRGATDDPSTADRRQAGGTSTQQERPVQSTVFDNKGWR</sequence>
<protein>
    <recommendedName>
        <fullName evidence="4">Nucleoid-associated protein YbaB</fullName>
    </recommendedName>
</protein>
<evidence type="ECO:0000256" key="1">
    <source>
        <dbReference type="SAM" id="MobiDB-lite"/>
    </source>
</evidence>
<feature type="region of interest" description="Disordered" evidence="1">
    <location>
        <begin position="100"/>
        <end position="135"/>
    </location>
</feature>
<dbReference type="RefSeq" id="WP_093943477.1">
    <property type="nucleotide sequence ID" value="NZ_CP022521.1"/>
</dbReference>
<evidence type="ECO:0000313" key="2">
    <source>
        <dbReference type="EMBL" id="ASO22553.1"/>
    </source>
</evidence>
<dbReference type="KEGG" id="ahg:AHOG_24740"/>
<dbReference type="Gene3D" id="3.30.1310.10">
    <property type="entry name" value="Nucleoid-associated protein YbaB-like domain"/>
    <property type="match status" value="1"/>
</dbReference>
<dbReference type="OrthoDB" id="3689387at2"/>
<evidence type="ECO:0008006" key="4">
    <source>
        <dbReference type="Google" id="ProtNLM"/>
    </source>
</evidence>
<accession>A0A221WAA1</accession>
<evidence type="ECO:0000313" key="3">
    <source>
        <dbReference type="Proteomes" id="UP000204221"/>
    </source>
</evidence>
<dbReference type="EMBL" id="CP022521">
    <property type="protein sequence ID" value="ASO22553.1"/>
    <property type="molecule type" value="Genomic_DNA"/>
</dbReference>
<keyword evidence="3" id="KW-1185">Reference proteome</keyword>
<dbReference type="InterPro" id="IPR004401">
    <property type="entry name" value="YbaB/EbfC"/>
</dbReference>
<feature type="compositionally biased region" description="Polar residues" evidence="1">
    <location>
        <begin position="114"/>
        <end position="129"/>
    </location>
</feature>
<reference evidence="2 3" key="1">
    <citation type="submission" date="2017-07" db="EMBL/GenBank/DDBJ databases">
        <title>Complete genome sequence of Actinoalloteichus hoggarensis DSM 45943, type strain of Actinoalloteichus hoggarensis.</title>
        <authorList>
            <person name="Ruckert C."/>
            <person name="Nouioui I."/>
            <person name="Willmese J."/>
            <person name="van Wezel G."/>
            <person name="Klenk H.-P."/>
            <person name="Kalinowski J."/>
            <person name="Zotchev S.B."/>
        </authorList>
    </citation>
    <scope>NUCLEOTIDE SEQUENCE [LARGE SCALE GENOMIC DNA]</scope>
    <source>
        <strain evidence="2 3">DSM 45943</strain>
    </source>
</reference>
<name>A0A221WAA1_9PSEU</name>
<gene>
    <name evidence="2" type="ORF">AHOG_24740</name>
</gene>
<dbReference type="InterPro" id="IPR036894">
    <property type="entry name" value="YbaB-like_sf"/>
</dbReference>
<dbReference type="Pfam" id="PF02575">
    <property type="entry name" value="YbaB_DNA_bd"/>
    <property type="match status" value="1"/>
</dbReference>
<organism evidence="2 3">
    <name type="scientific">Actinoalloteichus hoggarensis</name>
    <dbReference type="NCBI Taxonomy" id="1470176"/>
    <lineage>
        <taxon>Bacteria</taxon>
        <taxon>Bacillati</taxon>
        <taxon>Actinomycetota</taxon>
        <taxon>Actinomycetes</taxon>
        <taxon>Pseudonocardiales</taxon>
        <taxon>Pseudonocardiaceae</taxon>
        <taxon>Actinoalloteichus</taxon>
    </lineage>
</organism>
<proteinExistence type="predicted"/>
<dbReference type="AlphaFoldDB" id="A0A221WAA1"/>
<dbReference type="GO" id="GO:0003677">
    <property type="term" value="F:DNA binding"/>
    <property type="evidence" value="ECO:0007669"/>
    <property type="project" value="InterPro"/>
</dbReference>